<dbReference type="Gene3D" id="3.40.50.11500">
    <property type="match status" value="1"/>
</dbReference>
<keyword evidence="4" id="KW-1185">Reference proteome</keyword>
<sequence>MFFFPAVNLSPIQLKPGESSLRSQVGEDITEEIAVMADTKKSATAGWKSSLASSSEEVARAVAAAATAVSSPRPSIVFSSNDEGCNSPLKRIQNQVSKVLKGLSKPSDKKGLTYNPEVLTKQKRQWASFQLQSLEHRCFKEPSKLFESMVVVGLHPSFDAQILRRRLIARKSEGTGKFRFALSGHNHSRVEPNFEPQVLFVYPPEKQLPLKYRDLLSFCFPGGIEVNAVEKNSSMSELNEILLGQDHLKQTESSFVFRLQQVADNSTLYGCCVLVEELVDRPSRLISMISDSQPVRSRLSRYIFTTKRCYCILSRFPFFELHFGVLKSIFMEERLERLTKSTGSLDMEVRDTINQEEELEENSTSLSGKRVPQDEMIETVGTSQSSFSETCTSTRVTTDIGSQVTRSELEGNSSSFREETDDTVTTISYDRDTLASEKGPVVIHQNEFDVDSSVVSKPSTEKSIPCSVLPLLRYQQFDGSEPSSSFQGSPCESRYLRSENDEADTGEASVSGQADFSSHNDILEWAKANNHGSLQILCEYYKLDTPPKGSTITFHPLEHLHPLKFHRIGERVLHISGSPLDPRSCRTNLERAEILNALAAEDEATAVSVAAIACMCGSLRLEHVLTLFAGALLEKQIVFVCSNLGILSASVLSLLPLIRPYQWQSLLMPVLPNDMLDFLDAPVPYVVGVQNKTSEVQSKLSSAVIVEICKNQVKASSLPQLPKHSDLLSSLVPYHSKLVGERYLGRKRPLFECTEIQVEAAKGFLEVMRDYLDSLCSNLRSHTITNVQSNDDKVSLLLKESFIGSFPSRERPFMKQFVDTQLFSVHTDLVLSFYQKD</sequence>
<feature type="region of interest" description="Disordered" evidence="1">
    <location>
        <begin position="479"/>
        <end position="513"/>
    </location>
</feature>
<gene>
    <name evidence="3" type="ORF">RND81_06G182900</name>
</gene>
<evidence type="ECO:0000256" key="1">
    <source>
        <dbReference type="SAM" id="MobiDB-lite"/>
    </source>
</evidence>
<feature type="compositionally biased region" description="Polar residues" evidence="1">
    <location>
        <begin position="479"/>
        <end position="490"/>
    </location>
</feature>
<dbReference type="SMART" id="SM00799">
    <property type="entry name" value="DENN"/>
    <property type="match status" value="1"/>
</dbReference>
<protein>
    <recommendedName>
        <fullName evidence="2">UDENN domain-containing protein</fullName>
    </recommendedName>
</protein>
<dbReference type="EMBL" id="JBDFQZ010000006">
    <property type="protein sequence ID" value="KAK9715694.1"/>
    <property type="molecule type" value="Genomic_DNA"/>
</dbReference>
<dbReference type="AlphaFoldDB" id="A0AAW1KD93"/>
<comment type="caution">
    <text evidence="3">The sequence shown here is derived from an EMBL/GenBank/DDBJ whole genome shotgun (WGS) entry which is preliminary data.</text>
</comment>
<dbReference type="PROSITE" id="PS50211">
    <property type="entry name" value="DENN"/>
    <property type="match status" value="1"/>
</dbReference>
<organism evidence="3 4">
    <name type="scientific">Saponaria officinalis</name>
    <name type="common">Common soapwort</name>
    <name type="synonym">Lychnis saponaria</name>
    <dbReference type="NCBI Taxonomy" id="3572"/>
    <lineage>
        <taxon>Eukaryota</taxon>
        <taxon>Viridiplantae</taxon>
        <taxon>Streptophyta</taxon>
        <taxon>Embryophyta</taxon>
        <taxon>Tracheophyta</taxon>
        <taxon>Spermatophyta</taxon>
        <taxon>Magnoliopsida</taxon>
        <taxon>eudicotyledons</taxon>
        <taxon>Gunneridae</taxon>
        <taxon>Pentapetalae</taxon>
        <taxon>Caryophyllales</taxon>
        <taxon>Caryophyllaceae</taxon>
        <taxon>Caryophylleae</taxon>
        <taxon>Saponaria</taxon>
    </lineage>
</organism>
<dbReference type="InterPro" id="IPR043153">
    <property type="entry name" value="DENN_C"/>
</dbReference>
<feature type="region of interest" description="Disordered" evidence="1">
    <location>
        <begin position="403"/>
        <end position="424"/>
    </location>
</feature>
<evidence type="ECO:0000259" key="2">
    <source>
        <dbReference type="PROSITE" id="PS50211"/>
    </source>
</evidence>
<dbReference type="InterPro" id="IPR051942">
    <property type="entry name" value="DENN_domain_containing_2"/>
</dbReference>
<dbReference type="PANTHER" id="PTHR15288">
    <property type="entry name" value="DENN DOMAIN-CONTAINING PROTEIN 2"/>
    <property type="match status" value="1"/>
</dbReference>
<proteinExistence type="predicted"/>
<dbReference type="Pfam" id="PF03456">
    <property type="entry name" value="uDENN"/>
    <property type="match status" value="1"/>
</dbReference>
<evidence type="ECO:0000313" key="4">
    <source>
        <dbReference type="Proteomes" id="UP001443914"/>
    </source>
</evidence>
<reference evidence="3" key="1">
    <citation type="submission" date="2024-03" db="EMBL/GenBank/DDBJ databases">
        <title>WGS assembly of Saponaria officinalis var. Norfolk2.</title>
        <authorList>
            <person name="Jenkins J."/>
            <person name="Shu S."/>
            <person name="Grimwood J."/>
            <person name="Barry K."/>
            <person name="Goodstein D."/>
            <person name="Schmutz J."/>
            <person name="Leebens-Mack J."/>
            <person name="Osbourn A."/>
        </authorList>
    </citation>
    <scope>NUCLEOTIDE SEQUENCE [LARGE SCALE GENOMIC DNA]</scope>
    <source>
        <strain evidence="3">JIC</strain>
    </source>
</reference>
<dbReference type="Proteomes" id="UP001443914">
    <property type="component" value="Unassembled WGS sequence"/>
</dbReference>
<accession>A0AAW1KD93</accession>
<dbReference type="PANTHER" id="PTHR15288:SF4">
    <property type="entry name" value="OS02G0777100 PROTEIN"/>
    <property type="match status" value="1"/>
</dbReference>
<evidence type="ECO:0000313" key="3">
    <source>
        <dbReference type="EMBL" id="KAK9715694.1"/>
    </source>
</evidence>
<feature type="domain" description="UDENN" evidence="2">
    <location>
        <begin position="178"/>
        <end position="837"/>
    </location>
</feature>
<dbReference type="Pfam" id="PF02141">
    <property type="entry name" value="DENN"/>
    <property type="match status" value="1"/>
</dbReference>
<name>A0AAW1KD93_SAPOF</name>
<dbReference type="InterPro" id="IPR037516">
    <property type="entry name" value="Tripartite_DENN"/>
</dbReference>
<dbReference type="InterPro" id="IPR001194">
    <property type="entry name" value="cDENN_dom"/>
</dbReference>
<feature type="compositionally biased region" description="Polar residues" evidence="1">
    <location>
        <begin position="403"/>
        <end position="415"/>
    </location>
</feature>
<dbReference type="Gene3D" id="3.30.450.200">
    <property type="match status" value="1"/>
</dbReference>
<dbReference type="InterPro" id="IPR005113">
    <property type="entry name" value="uDENN_dom"/>
</dbReference>